<proteinExistence type="predicted"/>
<gene>
    <name evidence="1" type="ORF">CSB45_05510</name>
</gene>
<protein>
    <submittedName>
        <fullName evidence="1">Uncharacterized protein</fullName>
    </submittedName>
</protein>
<organism evidence="1 2">
    <name type="scientific">candidate division KSB3 bacterium</name>
    <dbReference type="NCBI Taxonomy" id="2044937"/>
    <lineage>
        <taxon>Bacteria</taxon>
        <taxon>candidate division KSB3</taxon>
    </lineage>
</organism>
<dbReference type="EMBL" id="PDPS01000025">
    <property type="protein sequence ID" value="PID57692.1"/>
    <property type="molecule type" value="Genomic_DNA"/>
</dbReference>
<sequence>MSVKDGTLPTAHFSTKREGGSILHKRPVTISSFLVFCLDNGLISQEVFMAIRQLNTDILMKGGFQLSGDTTSCRSGKSQTY</sequence>
<dbReference type="AlphaFoldDB" id="A0A2G6E728"/>
<evidence type="ECO:0000313" key="2">
    <source>
        <dbReference type="Proteomes" id="UP000229740"/>
    </source>
</evidence>
<name>A0A2G6E728_9BACT</name>
<dbReference type="Proteomes" id="UP000229740">
    <property type="component" value="Unassembled WGS sequence"/>
</dbReference>
<accession>A0A2G6E728</accession>
<evidence type="ECO:0000313" key="1">
    <source>
        <dbReference type="EMBL" id="PID57692.1"/>
    </source>
</evidence>
<reference evidence="1 2" key="1">
    <citation type="submission" date="2017-10" db="EMBL/GenBank/DDBJ databases">
        <title>Novel microbial diversity and functional potential in the marine mammal oral microbiome.</title>
        <authorList>
            <person name="Dudek N.K."/>
            <person name="Sun C.L."/>
            <person name="Burstein D."/>
            <person name="Kantor R.S."/>
            <person name="Aliaga Goltsman D.S."/>
            <person name="Bik E.M."/>
            <person name="Thomas B.C."/>
            <person name="Banfield J.F."/>
            <person name="Relman D.A."/>
        </authorList>
    </citation>
    <scope>NUCLEOTIDE SEQUENCE [LARGE SCALE GENOMIC DNA]</scope>
    <source>
        <strain evidence="1">DOLZORAL124_49_17</strain>
    </source>
</reference>
<comment type="caution">
    <text evidence="1">The sequence shown here is derived from an EMBL/GenBank/DDBJ whole genome shotgun (WGS) entry which is preliminary data.</text>
</comment>